<evidence type="ECO:0000259" key="1">
    <source>
        <dbReference type="Pfam" id="PF04028"/>
    </source>
</evidence>
<evidence type="ECO:0000313" key="2">
    <source>
        <dbReference type="EMBL" id="MBX7490767.1"/>
    </source>
</evidence>
<keyword evidence="2" id="KW-0012">Acyltransferase</keyword>
<comment type="caution">
    <text evidence="2">The sequence shown here is derived from an EMBL/GenBank/DDBJ whole genome shotgun (WGS) entry which is preliminary data.</text>
</comment>
<protein>
    <submittedName>
        <fullName evidence="2">Lysophospholipid acyltransferase family protein</fullName>
    </submittedName>
</protein>
<organism evidence="2 3">
    <name type="scientific">Helicobacter turcicus</name>
    <dbReference type="NCBI Taxonomy" id="2867412"/>
    <lineage>
        <taxon>Bacteria</taxon>
        <taxon>Pseudomonadati</taxon>
        <taxon>Campylobacterota</taxon>
        <taxon>Epsilonproteobacteria</taxon>
        <taxon>Campylobacterales</taxon>
        <taxon>Helicobacteraceae</taxon>
        <taxon>Helicobacter</taxon>
    </lineage>
</organism>
<proteinExistence type="predicted"/>
<evidence type="ECO:0000313" key="3">
    <source>
        <dbReference type="Proteomes" id="UP000700059"/>
    </source>
</evidence>
<keyword evidence="3" id="KW-1185">Reference proteome</keyword>
<name>A0ABS7JN07_9HELI</name>
<dbReference type="CDD" id="cd07983">
    <property type="entry name" value="LPLAT_DUF374-like"/>
    <property type="match status" value="1"/>
</dbReference>
<keyword evidence="2" id="KW-0808">Transferase</keyword>
<dbReference type="Pfam" id="PF04028">
    <property type="entry name" value="DUF374"/>
    <property type="match status" value="1"/>
</dbReference>
<feature type="domain" description="DUF374" evidence="1">
    <location>
        <begin position="57"/>
        <end position="123"/>
    </location>
</feature>
<reference evidence="2 3" key="1">
    <citation type="submission" date="2021-08" db="EMBL/GenBank/DDBJ databases">
        <title>Helicobacter spp. isolated from feces of Anatolian Ground Squirrel (Spermophilus xanthoprymnus) in Turkey.</title>
        <authorList>
            <person name="Aydin F."/>
            <person name="Abay S."/>
            <person name="Kayman T."/>
            <person name="Karakaya E."/>
            <person name="Saticioglu I.B."/>
        </authorList>
    </citation>
    <scope>NUCLEOTIDE SEQUENCE [LARGE SCALE GENOMIC DNA]</scope>
    <source>
        <strain evidence="2 3">Faydin-H70</strain>
    </source>
</reference>
<dbReference type="Proteomes" id="UP000700059">
    <property type="component" value="Unassembled WGS sequence"/>
</dbReference>
<dbReference type="EMBL" id="JAIGYQ010000005">
    <property type="protein sequence ID" value="MBX7490767.1"/>
    <property type="molecule type" value="Genomic_DNA"/>
</dbReference>
<sequence>MLPFFLVGIIRFLVFFVRFEFRISPKTLEKISKNEPFVVVFWHGELLLQPFLFQKYVREKKVWVLISKHFDGEIISNVVRYFGIGVLRGSSSKGGIRALYHAIKKIENGEYIAITPDGPRGPYHSVADGVVLLTQKTNVPVVVSRIFFSNAWEFKSWDKFRIPKPFSKAVFIIKEPLTLESLELEVARAFVKEKMEEDVCVF</sequence>
<dbReference type="InterPro" id="IPR007172">
    <property type="entry name" value="DUF374"/>
</dbReference>
<accession>A0ABS7JN07</accession>
<gene>
    <name evidence="2" type="ORF">K4G57_04720</name>
</gene>
<dbReference type="GO" id="GO:0016746">
    <property type="term" value="F:acyltransferase activity"/>
    <property type="evidence" value="ECO:0007669"/>
    <property type="project" value="UniProtKB-KW"/>
</dbReference>